<feature type="region of interest" description="Disordered" evidence="1">
    <location>
        <begin position="1"/>
        <end position="71"/>
    </location>
</feature>
<dbReference type="AlphaFoldDB" id="A0AAV5A2Y9"/>
<feature type="compositionally biased region" description="Pro residues" evidence="1">
    <location>
        <begin position="155"/>
        <end position="167"/>
    </location>
</feature>
<protein>
    <submittedName>
        <fullName evidence="2">Uncharacterized protein</fullName>
    </submittedName>
</protein>
<sequence>MANPNQHLMNSHTVSPEVPNHAMNHWQPHTHTFNDGPASQVPPGYSGRQHDMGHPSSAIYSSQRELDASNPQNPVQNDHIGFGMSTHDIPQNFAMQQSQESGSLPTSGTNQFVSGTASVFNSFGTNTPYTRPAPSSTVTNPTPSFPNVPPFPPYMPTTVSPPPPQPRTPSKKRTHKAAKAPLTPSTTVATGPKNGRLRKVLKSKVWIDTYFKNRKMIKNRTEYDAEHFGEEADIQPHFIATQTAFEYTRRFVDTIPL</sequence>
<evidence type="ECO:0000313" key="3">
    <source>
        <dbReference type="Proteomes" id="UP001050691"/>
    </source>
</evidence>
<dbReference type="Proteomes" id="UP001050691">
    <property type="component" value="Unassembled WGS sequence"/>
</dbReference>
<feature type="region of interest" description="Disordered" evidence="1">
    <location>
        <begin position="155"/>
        <end position="193"/>
    </location>
</feature>
<proteinExistence type="predicted"/>
<keyword evidence="3" id="KW-1185">Reference proteome</keyword>
<feature type="compositionally biased region" description="Polar residues" evidence="1">
    <location>
        <begin position="1"/>
        <end position="14"/>
    </location>
</feature>
<comment type="caution">
    <text evidence="2">The sequence shown here is derived from an EMBL/GenBank/DDBJ whole genome shotgun (WGS) entry which is preliminary data.</text>
</comment>
<feature type="compositionally biased region" description="Polar residues" evidence="1">
    <location>
        <begin position="58"/>
        <end position="71"/>
    </location>
</feature>
<accession>A0AAV5A2Y9</accession>
<evidence type="ECO:0000313" key="2">
    <source>
        <dbReference type="EMBL" id="GJJ06921.1"/>
    </source>
</evidence>
<reference evidence="2" key="1">
    <citation type="submission" date="2021-10" db="EMBL/GenBank/DDBJ databases">
        <title>De novo Genome Assembly of Clathrus columnatus (Basidiomycota, Fungi) Using Illumina and Nanopore Sequence Data.</title>
        <authorList>
            <person name="Ogiso-Tanaka E."/>
            <person name="Itagaki H."/>
            <person name="Hosoya T."/>
            <person name="Hosaka K."/>
        </authorList>
    </citation>
    <scope>NUCLEOTIDE SEQUENCE</scope>
    <source>
        <strain evidence="2">MO-923</strain>
    </source>
</reference>
<organism evidence="2 3">
    <name type="scientific">Clathrus columnatus</name>
    <dbReference type="NCBI Taxonomy" id="1419009"/>
    <lineage>
        <taxon>Eukaryota</taxon>
        <taxon>Fungi</taxon>
        <taxon>Dikarya</taxon>
        <taxon>Basidiomycota</taxon>
        <taxon>Agaricomycotina</taxon>
        <taxon>Agaricomycetes</taxon>
        <taxon>Phallomycetidae</taxon>
        <taxon>Phallales</taxon>
        <taxon>Clathraceae</taxon>
        <taxon>Clathrus</taxon>
    </lineage>
</organism>
<feature type="compositionally biased region" description="Basic residues" evidence="1">
    <location>
        <begin position="169"/>
        <end position="178"/>
    </location>
</feature>
<dbReference type="EMBL" id="BPWL01000002">
    <property type="protein sequence ID" value="GJJ06921.1"/>
    <property type="molecule type" value="Genomic_DNA"/>
</dbReference>
<name>A0AAV5A2Y9_9AGAM</name>
<gene>
    <name evidence="2" type="ORF">Clacol_001117</name>
</gene>
<evidence type="ECO:0000256" key="1">
    <source>
        <dbReference type="SAM" id="MobiDB-lite"/>
    </source>
</evidence>